<dbReference type="EMBL" id="OE180124">
    <property type="protein sequence ID" value="CAD7570607.1"/>
    <property type="molecule type" value="Genomic_DNA"/>
</dbReference>
<proteinExistence type="predicted"/>
<feature type="transmembrane region" description="Helical" evidence="1">
    <location>
        <begin position="168"/>
        <end position="185"/>
    </location>
</feature>
<keyword evidence="1" id="KW-1133">Transmembrane helix</keyword>
<sequence>MADDRLAIRREARRKRILENSQQRFQKITGKTDVSFLGIGKVELEEVNPHLRGGRVENHLGKTTLSSPDRDSNLDLPVLSSRAQHDWRTPSSLSMSYRELTLQSRTVLVYLEGENGVGSLNGQVHSFDSADRPSQEDSRLLQFLDKLTGPGGESQPPAEELTLVQRVLSLRLHIAALAVLVRWLTFWDYDFLFAQSIFIPLIMLELPQLILLQATASKRTEADIIGVALLLCGLSPPAVTRIRHWVYVLKSVFLDVLVYFLSYWIFHVALESGV</sequence>
<accession>A0A7R9J0W7</accession>
<dbReference type="AlphaFoldDB" id="A0A7R9J0W7"/>
<keyword evidence="1" id="KW-0472">Membrane</keyword>
<name>A0A7R9J0W7_TIMCA</name>
<keyword evidence="1" id="KW-0812">Transmembrane</keyword>
<gene>
    <name evidence="2" type="ORF">TCMB3V08_LOCUS3307</name>
</gene>
<protein>
    <submittedName>
        <fullName evidence="2">(California timema) hypothetical protein</fullName>
    </submittedName>
</protein>
<evidence type="ECO:0000256" key="1">
    <source>
        <dbReference type="SAM" id="Phobius"/>
    </source>
</evidence>
<organism evidence="2">
    <name type="scientific">Timema californicum</name>
    <name type="common">California timema</name>
    <name type="synonym">Walking stick</name>
    <dbReference type="NCBI Taxonomy" id="61474"/>
    <lineage>
        <taxon>Eukaryota</taxon>
        <taxon>Metazoa</taxon>
        <taxon>Ecdysozoa</taxon>
        <taxon>Arthropoda</taxon>
        <taxon>Hexapoda</taxon>
        <taxon>Insecta</taxon>
        <taxon>Pterygota</taxon>
        <taxon>Neoptera</taxon>
        <taxon>Polyneoptera</taxon>
        <taxon>Phasmatodea</taxon>
        <taxon>Timematodea</taxon>
        <taxon>Timematoidea</taxon>
        <taxon>Timematidae</taxon>
        <taxon>Timema</taxon>
    </lineage>
</organism>
<feature type="transmembrane region" description="Helical" evidence="1">
    <location>
        <begin position="191"/>
        <end position="210"/>
    </location>
</feature>
<feature type="transmembrane region" description="Helical" evidence="1">
    <location>
        <begin position="245"/>
        <end position="266"/>
    </location>
</feature>
<reference evidence="2" key="1">
    <citation type="submission" date="2020-11" db="EMBL/GenBank/DDBJ databases">
        <authorList>
            <person name="Tran Van P."/>
        </authorList>
    </citation>
    <scope>NUCLEOTIDE SEQUENCE</scope>
</reference>
<evidence type="ECO:0000313" key="2">
    <source>
        <dbReference type="EMBL" id="CAD7570607.1"/>
    </source>
</evidence>